<evidence type="ECO:0000313" key="2">
    <source>
        <dbReference type="Proteomes" id="UP000050761"/>
    </source>
</evidence>
<reference evidence="1 2" key="1">
    <citation type="submission" date="2018-11" db="EMBL/GenBank/DDBJ databases">
        <authorList>
            <consortium name="Pathogen Informatics"/>
        </authorList>
    </citation>
    <scope>NUCLEOTIDE SEQUENCE [LARGE SCALE GENOMIC DNA]</scope>
</reference>
<accession>A0A183G7C6</accession>
<evidence type="ECO:0000313" key="1">
    <source>
        <dbReference type="EMBL" id="VDP09571.1"/>
    </source>
</evidence>
<accession>A0A3P8AFV4</accession>
<dbReference type="Proteomes" id="UP000050761">
    <property type="component" value="Unassembled WGS sequence"/>
</dbReference>
<dbReference type="EMBL" id="UZAH01030174">
    <property type="protein sequence ID" value="VDP09571.1"/>
    <property type="molecule type" value="Genomic_DNA"/>
</dbReference>
<dbReference type="OrthoDB" id="2016523at2759"/>
<dbReference type="AlphaFoldDB" id="A0A183G7C6"/>
<reference evidence="3" key="2">
    <citation type="submission" date="2019-09" db="UniProtKB">
        <authorList>
            <consortium name="WormBaseParasite"/>
        </authorList>
    </citation>
    <scope>IDENTIFICATION</scope>
</reference>
<organism evidence="2 3">
    <name type="scientific">Heligmosomoides polygyrus</name>
    <name type="common">Parasitic roundworm</name>
    <dbReference type="NCBI Taxonomy" id="6339"/>
    <lineage>
        <taxon>Eukaryota</taxon>
        <taxon>Metazoa</taxon>
        <taxon>Ecdysozoa</taxon>
        <taxon>Nematoda</taxon>
        <taxon>Chromadorea</taxon>
        <taxon>Rhabditida</taxon>
        <taxon>Rhabditina</taxon>
        <taxon>Rhabditomorpha</taxon>
        <taxon>Strongyloidea</taxon>
        <taxon>Heligmosomidae</taxon>
        <taxon>Heligmosomoides</taxon>
    </lineage>
</organism>
<proteinExistence type="predicted"/>
<evidence type="ECO:0000313" key="3">
    <source>
        <dbReference type="WBParaSite" id="HPBE_0001767601-mRNA-1"/>
    </source>
</evidence>
<gene>
    <name evidence="1" type="ORF">HPBE_LOCUS17675</name>
</gene>
<sequence>MRWPDFIVKAAASIACLIIWRYTLRFLAARIPTISGEEAYFPSHLVDDDKALNSYRLSIAEQSYQRAIKEADHANVERSVALSMRELELRDISLGEYTDVTSNI</sequence>
<name>A0A183G7C6_HELPZ</name>
<keyword evidence="2" id="KW-1185">Reference proteome</keyword>
<protein>
    <submittedName>
        <fullName evidence="3">DUF4230 domain-containing protein</fullName>
    </submittedName>
</protein>
<dbReference type="WBParaSite" id="HPBE_0001767601-mRNA-1">
    <property type="protein sequence ID" value="HPBE_0001767601-mRNA-1"/>
    <property type="gene ID" value="HPBE_0001767601"/>
</dbReference>